<feature type="signal peptide" evidence="1">
    <location>
        <begin position="1"/>
        <end position="18"/>
    </location>
</feature>
<reference evidence="3 4" key="1">
    <citation type="submission" date="2023-11" db="EMBL/GenBank/DDBJ databases">
        <title>MicrobeMod: A computational toolkit for identifying prokaryotic methylation and restriction-modification with nanopore sequencing.</title>
        <authorList>
            <person name="Crits-Christoph A."/>
            <person name="Kang S.C."/>
            <person name="Lee H."/>
            <person name="Ostrov N."/>
        </authorList>
    </citation>
    <scope>NUCLEOTIDE SEQUENCE [LARGE SCALE GENOMIC DNA]</scope>
    <source>
        <strain evidence="3 4">ATCC 25935</strain>
    </source>
</reference>
<keyword evidence="4" id="KW-1185">Reference proteome</keyword>
<dbReference type="PANTHER" id="PTHR43265:SF1">
    <property type="entry name" value="ESTERASE ESTD"/>
    <property type="match status" value="1"/>
</dbReference>
<keyword evidence="3" id="KW-0378">Hydrolase</keyword>
<feature type="chain" id="PRO_5046645374" evidence="1">
    <location>
        <begin position="19"/>
        <end position="357"/>
    </location>
</feature>
<dbReference type="EMBL" id="CP140152">
    <property type="protein sequence ID" value="WQH03005.1"/>
    <property type="molecule type" value="Genomic_DNA"/>
</dbReference>
<gene>
    <name evidence="3" type="ORF">SR858_18310</name>
</gene>
<sequence length="357" mass="37147">MRITLPLCTLLFCSMANAAVHAAPTVSAAPAVPTVPAVPAPALTRATPAAPVIPVAPALPFAAREVTLDVGGGTLRGTELAPKAGESGKVPVVLLLAGSGPTDRNGNSIALPGANDSLKMVAEGLAARGIASVRYDKRLIAASVSPQWSEADLRFDDFVNDAVAWIRQLKTDPRFSRVVVAGHSEGALIAAGACRRGAADGCVEIAGIGRGLDEVLDEQLKPHLAPEQFAQHTRIVASLKEGKLADAVPPELMMLYRPSVQPYLISSLRHEPRDAIAALTMPVLIVQGTSDIQVKVADAEALAKAQPAAKVVIVEGMNHLLKIVGDDQALQVKSYGSNELPVAPQLLDAVANFVQGL</sequence>
<dbReference type="InterPro" id="IPR029058">
    <property type="entry name" value="AB_hydrolase_fold"/>
</dbReference>
<evidence type="ECO:0000259" key="2">
    <source>
        <dbReference type="Pfam" id="PF12697"/>
    </source>
</evidence>
<dbReference type="SUPFAM" id="SSF53474">
    <property type="entry name" value="alpha/beta-Hydrolases"/>
    <property type="match status" value="1"/>
</dbReference>
<evidence type="ECO:0000256" key="1">
    <source>
        <dbReference type="SAM" id="SignalP"/>
    </source>
</evidence>
<dbReference type="Gene3D" id="3.40.50.1820">
    <property type="entry name" value="alpha/beta hydrolase"/>
    <property type="match status" value="1"/>
</dbReference>
<organism evidence="3 4">
    <name type="scientific">Duganella zoogloeoides</name>
    <dbReference type="NCBI Taxonomy" id="75659"/>
    <lineage>
        <taxon>Bacteria</taxon>
        <taxon>Pseudomonadati</taxon>
        <taxon>Pseudomonadota</taxon>
        <taxon>Betaproteobacteria</taxon>
        <taxon>Burkholderiales</taxon>
        <taxon>Oxalobacteraceae</taxon>
        <taxon>Telluria group</taxon>
        <taxon>Duganella</taxon>
    </lineage>
</organism>
<dbReference type="GO" id="GO:0016787">
    <property type="term" value="F:hydrolase activity"/>
    <property type="evidence" value="ECO:0007669"/>
    <property type="project" value="UniProtKB-KW"/>
</dbReference>
<dbReference type="Proteomes" id="UP001326110">
    <property type="component" value="Chromosome"/>
</dbReference>
<accession>A0ABZ0XV22</accession>
<dbReference type="InterPro" id="IPR053145">
    <property type="entry name" value="AB_hydrolase_Est10"/>
</dbReference>
<dbReference type="InterPro" id="IPR000073">
    <property type="entry name" value="AB_hydrolase_1"/>
</dbReference>
<evidence type="ECO:0000313" key="3">
    <source>
        <dbReference type="EMBL" id="WQH03005.1"/>
    </source>
</evidence>
<dbReference type="Pfam" id="PF12697">
    <property type="entry name" value="Abhydrolase_6"/>
    <property type="match status" value="1"/>
</dbReference>
<keyword evidence="1" id="KW-0732">Signal</keyword>
<dbReference type="RefSeq" id="WP_322533707.1">
    <property type="nucleotide sequence ID" value="NZ_CP140152.1"/>
</dbReference>
<name>A0ABZ0XV22_9BURK</name>
<feature type="domain" description="AB hydrolase-1" evidence="2">
    <location>
        <begin position="150"/>
        <end position="320"/>
    </location>
</feature>
<proteinExistence type="predicted"/>
<evidence type="ECO:0000313" key="4">
    <source>
        <dbReference type="Proteomes" id="UP001326110"/>
    </source>
</evidence>
<protein>
    <submittedName>
        <fullName evidence="3">Alpha/beta fold hydrolase</fullName>
    </submittedName>
</protein>
<dbReference type="PANTHER" id="PTHR43265">
    <property type="entry name" value="ESTERASE ESTD"/>
    <property type="match status" value="1"/>
</dbReference>